<keyword evidence="5" id="KW-1185">Reference proteome</keyword>
<dbReference type="AlphaFoldDB" id="A0A1X6NKV9"/>
<evidence type="ECO:0000259" key="3">
    <source>
        <dbReference type="Pfam" id="PF08450"/>
    </source>
</evidence>
<evidence type="ECO:0000256" key="1">
    <source>
        <dbReference type="ARBA" id="ARBA00022801"/>
    </source>
</evidence>
<dbReference type="Gene3D" id="2.120.10.30">
    <property type="entry name" value="TolB, C-terminal domain"/>
    <property type="match status" value="1"/>
</dbReference>
<dbReference type="SUPFAM" id="SSF63829">
    <property type="entry name" value="Calcium-dependent phosphotriesterase"/>
    <property type="match status" value="1"/>
</dbReference>
<evidence type="ECO:0000313" key="5">
    <source>
        <dbReference type="Proteomes" id="UP000218209"/>
    </source>
</evidence>
<dbReference type="InterPro" id="IPR011042">
    <property type="entry name" value="6-blade_b-propeller_TolB-like"/>
</dbReference>
<dbReference type="InterPro" id="IPR013658">
    <property type="entry name" value="SGL"/>
</dbReference>
<feature type="compositionally biased region" description="Low complexity" evidence="2">
    <location>
        <begin position="26"/>
        <end position="54"/>
    </location>
</feature>
<evidence type="ECO:0000256" key="2">
    <source>
        <dbReference type="SAM" id="MobiDB-lite"/>
    </source>
</evidence>
<feature type="region of interest" description="Disordered" evidence="2">
    <location>
        <begin position="1"/>
        <end position="90"/>
    </location>
</feature>
<dbReference type="OrthoDB" id="423498at2759"/>
<dbReference type="PANTHER" id="PTHR47572:SF4">
    <property type="entry name" value="LACTONASE DRP35"/>
    <property type="match status" value="1"/>
</dbReference>
<accession>A0A1X6NKV9</accession>
<dbReference type="Proteomes" id="UP000218209">
    <property type="component" value="Unassembled WGS sequence"/>
</dbReference>
<organism evidence="4 5">
    <name type="scientific">Porphyra umbilicalis</name>
    <name type="common">Purple laver</name>
    <name type="synonym">Red alga</name>
    <dbReference type="NCBI Taxonomy" id="2786"/>
    <lineage>
        <taxon>Eukaryota</taxon>
        <taxon>Rhodophyta</taxon>
        <taxon>Bangiophyceae</taxon>
        <taxon>Bangiales</taxon>
        <taxon>Bangiaceae</taxon>
        <taxon>Porphyra</taxon>
    </lineage>
</organism>
<name>A0A1X6NKV9_PORUM</name>
<dbReference type="Pfam" id="PF08450">
    <property type="entry name" value="SGL"/>
    <property type="match status" value="1"/>
</dbReference>
<feature type="domain" description="SMP-30/Gluconolactonase/LRE-like region" evidence="3">
    <location>
        <begin position="343"/>
        <end position="579"/>
    </location>
</feature>
<dbReference type="EMBL" id="KV919682">
    <property type="protein sequence ID" value="OSX69227.1"/>
    <property type="molecule type" value="Genomic_DNA"/>
</dbReference>
<evidence type="ECO:0000313" key="4">
    <source>
        <dbReference type="EMBL" id="OSX69227.1"/>
    </source>
</evidence>
<dbReference type="PANTHER" id="PTHR47572">
    <property type="entry name" value="LIPOPROTEIN-RELATED"/>
    <property type="match status" value="1"/>
</dbReference>
<feature type="region of interest" description="Disordered" evidence="2">
    <location>
        <begin position="265"/>
        <end position="299"/>
    </location>
</feature>
<sequence>MKRDTPPATKGDMPPSKERDVPPPTKGDTPPTKTGNAAPTKAPTTPPTTKGDTPPAKERDVPPPTKGDTPPVKPSETPDKAGAPQCDANDQTCKAKYADKAPDGPKETPAKVPEDFVKTVANKSCSGIIGFMLVDVESGKDLFVLREGDIIPRDEMLTIRAVSSPGFDVGDVRFSLAGKFIRTEEYYPYSLSGDNTRGSFFPWAARKTLEAGLHKLSATPEFGAGLDVRVKFVDGNTVAFPKDRSLTTFLLRKSLPPCGLDKKTVEQAKATPDPNAPPTATPCRKHAGAHKGGPDGEEEDIDITKLKKEVANGDCPICAKRSTSGFAEKFAVERVCEAVYADAPLWTSPEDGMLFYSDPPKKMVLMWNSSTGDVTPLWKTSGLVNGLAWTGAGKVLATQRVVGRIVEFDIEDAGLPEKAETRTVVDKFDGKKLSDPNDLVVSKDGDIFFSDPPHYNSTDMAGLSHVNGKVFVLLNGNDQPTLIDGTLKRPQGVVLDKNEKYLYVSDWQTRSWLRYDVENGKASGDWNKVVAHQVPPEDRREGRPDGMCIDDQDRIFAAGPGGIWLFGPGFTYEGVIPTPEGAIAVTETTLGEIAGATKEDPNEKVLFFTTDEGVYKMSRRALDGPADKLV</sequence>
<proteinExistence type="predicted"/>
<reference evidence="4 5" key="1">
    <citation type="submission" date="2017-03" db="EMBL/GenBank/DDBJ databases">
        <title>WGS assembly of Porphyra umbilicalis.</title>
        <authorList>
            <person name="Brawley S.H."/>
            <person name="Blouin N.A."/>
            <person name="Ficko-Blean E."/>
            <person name="Wheeler G.L."/>
            <person name="Lohr M."/>
            <person name="Goodson H.V."/>
            <person name="Jenkins J.W."/>
            <person name="Blaby-Haas C.E."/>
            <person name="Helliwell K.E."/>
            <person name="Chan C."/>
            <person name="Marriage T."/>
            <person name="Bhattacharya D."/>
            <person name="Klein A.S."/>
            <person name="Badis Y."/>
            <person name="Brodie J."/>
            <person name="Cao Y."/>
            <person name="Collen J."/>
            <person name="Dittami S.M."/>
            <person name="Gachon C.M."/>
            <person name="Green B.R."/>
            <person name="Karpowicz S."/>
            <person name="Kim J.W."/>
            <person name="Kudahl U."/>
            <person name="Lin S."/>
            <person name="Michel G."/>
            <person name="Mittag M."/>
            <person name="Olson B.J."/>
            <person name="Pangilinan J."/>
            <person name="Peng Y."/>
            <person name="Qiu H."/>
            <person name="Shu S."/>
            <person name="Singer J.T."/>
            <person name="Smith A.G."/>
            <person name="Sprecher B.N."/>
            <person name="Wagner V."/>
            <person name="Wang W."/>
            <person name="Wang Z.-Y."/>
            <person name="Yan J."/>
            <person name="Yarish C."/>
            <person name="Zoeuner-Riek S."/>
            <person name="Zhuang Y."/>
            <person name="Zou Y."/>
            <person name="Lindquist E.A."/>
            <person name="Grimwood J."/>
            <person name="Barry K."/>
            <person name="Rokhsar D.S."/>
            <person name="Schmutz J."/>
            <person name="Stiller J.W."/>
            <person name="Grossman A.R."/>
            <person name="Prochnik S.E."/>
        </authorList>
    </citation>
    <scope>NUCLEOTIDE SEQUENCE [LARGE SCALE GENOMIC DNA]</scope>
    <source>
        <strain evidence="4">4086291</strain>
    </source>
</reference>
<keyword evidence="1" id="KW-0378">Hydrolase</keyword>
<dbReference type="InterPro" id="IPR051262">
    <property type="entry name" value="SMP-30/CGR1_Lactonase"/>
</dbReference>
<dbReference type="GO" id="GO:0016787">
    <property type="term" value="F:hydrolase activity"/>
    <property type="evidence" value="ECO:0007669"/>
    <property type="project" value="UniProtKB-KW"/>
</dbReference>
<gene>
    <name evidence="4" type="ORF">BU14_1719s0001</name>
</gene>
<protein>
    <recommendedName>
        <fullName evidence="3">SMP-30/Gluconolactonase/LRE-like region domain-containing protein</fullName>
    </recommendedName>
</protein>